<feature type="domain" description="TAR DNA-binding protein 43 N-terminal" evidence="1">
    <location>
        <begin position="26"/>
        <end position="84"/>
    </location>
</feature>
<comment type="caution">
    <text evidence="2">The sequence shown here is derived from an EMBL/GenBank/DDBJ whole genome shotgun (WGS) entry which is preliminary data.</text>
</comment>
<evidence type="ECO:0000313" key="3">
    <source>
        <dbReference type="Proteomes" id="UP000605970"/>
    </source>
</evidence>
<organism evidence="2 3">
    <name type="scientific">Meloidogyne graminicola</name>
    <dbReference type="NCBI Taxonomy" id="189291"/>
    <lineage>
        <taxon>Eukaryota</taxon>
        <taxon>Metazoa</taxon>
        <taxon>Ecdysozoa</taxon>
        <taxon>Nematoda</taxon>
        <taxon>Chromadorea</taxon>
        <taxon>Rhabditida</taxon>
        <taxon>Tylenchina</taxon>
        <taxon>Tylenchomorpha</taxon>
        <taxon>Tylenchoidea</taxon>
        <taxon>Meloidogynidae</taxon>
        <taxon>Meloidogyninae</taxon>
        <taxon>Meloidogyne</taxon>
    </lineage>
</organism>
<dbReference type="InterPro" id="IPR009003">
    <property type="entry name" value="Peptidase_S1_PA"/>
</dbReference>
<reference evidence="2" key="1">
    <citation type="journal article" date="2020" name="Ecol. Evol.">
        <title>Genome structure and content of the rice root-knot nematode (Meloidogyne graminicola).</title>
        <authorList>
            <person name="Phan N.T."/>
            <person name="Danchin E.G.J."/>
            <person name="Klopp C."/>
            <person name="Perfus-Barbeoch L."/>
            <person name="Kozlowski D.K."/>
            <person name="Koutsovoulos G.D."/>
            <person name="Lopez-Roques C."/>
            <person name="Bouchez O."/>
            <person name="Zahm M."/>
            <person name="Besnard G."/>
            <person name="Bellafiore S."/>
        </authorList>
    </citation>
    <scope>NUCLEOTIDE SEQUENCE</scope>
    <source>
        <strain evidence="2">VN-18</strain>
    </source>
</reference>
<dbReference type="OrthoDB" id="5837890at2759"/>
<dbReference type="InterPro" id="IPR041105">
    <property type="entry name" value="TDP-43_N"/>
</dbReference>
<dbReference type="Pfam" id="PF18694">
    <property type="entry name" value="TDP-43_N"/>
    <property type="match status" value="1"/>
</dbReference>
<dbReference type="AlphaFoldDB" id="A0A8S9ZKB8"/>
<dbReference type="EMBL" id="JABEBT010000071">
    <property type="protein sequence ID" value="KAF7633741.1"/>
    <property type="molecule type" value="Genomic_DNA"/>
</dbReference>
<evidence type="ECO:0000259" key="1">
    <source>
        <dbReference type="Pfam" id="PF18694"/>
    </source>
</evidence>
<keyword evidence="3" id="KW-1185">Reference proteome</keyword>
<sequence length="317" mass="34636">MANSLTDRVSNEFITVRGLNGVQKRIPISPFGTFPLSTLESVFPGACGLEYIDSDLPTAVPFCGLTKLFSRPSTGWNNKELQVVYNDNRVSPYRMVEGNLPTSEETDKFSFYIEQNGDKLCVVAISDMLLATVQHALPTLKVEDTVNVFSTVTGASFSTKVRLILLQVDCVILKCDKKLVENGPPLALSIRRGQQITLCGRGNSCRKISQLNGNVYLENEYEDRDGTIFGPFLLGTIPISKGDSGAAVWGSEGLVGMNIGFRGFPPHTHFEAVDAAAHFSLKNIIVPAGHFDAIIKMMDFEDKVKPPFSSVSGINFC</sequence>
<dbReference type="SUPFAM" id="SSF50494">
    <property type="entry name" value="Trypsin-like serine proteases"/>
    <property type="match status" value="1"/>
</dbReference>
<name>A0A8S9ZKB8_9BILA</name>
<proteinExistence type="predicted"/>
<evidence type="ECO:0000313" key="2">
    <source>
        <dbReference type="EMBL" id="KAF7633741.1"/>
    </source>
</evidence>
<accession>A0A8S9ZKB8</accession>
<protein>
    <recommendedName>
        <fullName evidence="1">TAR DNA-binding protein 43 N-terminal domain-containing protein</fullName>
    </recommendedName>
</protein>
<dbReference type="Proteomes" id="UP000605970">
    <property type="component" value="Unassembled WGS sequence"/>
</dbReference>
<gene>
    <name evidence="2" type="ORF">Mgra_00006920</name>
</gene>